<evidence type="ECO:0000256" key="6">
    <source>
        <dbReference type="ARBA" id="ARBA00048791"/>
    </source>
</evidence>
<sequence>MQSLKNTAQKALTLMDLTSLNASDTPEVIQSLCQNANTAFGHPAAVCVYPAFIAKAHQALAELGLESVKVATVTNFPAGAADIALAERETRAAIADGADEVDVVFPWRALQTGNTQIGYDLVAACKAACGDKLLKVIIESGELSDPSLIRQASQIAIDAGADFIKTSTGKVPVNATPEAAEVMLQVIAEKGGRCGFKAAGGVRSAQEAQVYLDIAARLLGNEWVTPRNFRFGASSLLTSLLATLEDRSETSSQNAY</sequence>
<accession>A0A2X4Y0V2</accession>
<dbReference type="OrthoDB" id="6579831at2"/>
<evidence type="ECO:0000256" key="4">
    <source>
        <dbReference type="ARBA" id="ARBA00023239"/>
    </source>
</evidence>
<protein>
    <recommendedName>
        <fullName evidence="3 7">Deoxyribose-phosphate aldolase</fullName>
        <ecNumber evidence="3 7">4.1.2.4</ecNumber>
    </recommendedName>
</protein>
<dbReference type="InterPro" id="IPR013785">
    <property type="entry name" value="Aldolase_TIM"/>
</dbReference>
<dbReference type="SMART" id="SM01133">
    <property type="entry name" value="DeoC"/>
    <property type="match status" value="1"/>
</dbReference>
<comment type="catalytic activity">
    <reaction evidence="6">
        <text>2-deoxy-D-ribose 5-phosphate = D-glyceraldehyde 3-phosphate + acetaldehyde</text>
        <dbReference type="Rhea" id="RHEA:12821"/>
        <dbReference type="ChEBI" id="CHEBI:15343"/>
        <dbReference type="ChEBI" id="CHEBI:59776"/>
        <dbReference type="ChEBI" id="CHEBI:62877"/>
        <dbReference type="EC" id="4.1.2.4"/>
    </reaction>
</comment>
<dbReference type="PANTHER" id="PTHR10889">
    <property type="entry name" value="DEOXYRIBOSE-PHOSPHATE ALDOLASE"/>
    <property type="match status" value="1"/>
</dbReference>
<evidence type="ECO:0000256" key="3">
    <source>
        <dbReference type="ARBA" id="ARBA00012515"/>
    </source>
</evidence>
<dbReference type="Pfam" id="PF01791">
    <property type="entry name" value="DeoC"/>
    <property type="match status" value="1"/>
</dbReference>
<organism evidence="8 9">
    <name type="scientific">Leminorella richardii</name>
    <dbReference type="NCBI Taxonomy" id="158841"/>
    <lineage>
        <taxon>Bacteria</taxon>
        <taxon>Pseudomonadati</taxon>
        <taxon>Pseudomonadota</taxon>
        <taxon>Gammaproteobacteria</taxon>
        <taxon>Enterobacterales</taxon>
        <taxon>Budviciaceae</taxon>
        <taxon>Leminorella</taxon>
    </lineage>
</organism>
<dbReference type="Gene3D" id="3.20.20.70">
    <property type="entry name" value="Aldolase class I"/>
    <property type="match status" value="1"/>
</dbReference>
<keyword evidence="4 8" id="KW-0456">Lyase</keyword>
<dbReference type="Proteomes" id="UP000249005">
    <property type="component" value="Chromosome 1"/>
</dbReference>
<name>A0A2X4Y0V2_9GAMM</name>
<comment type="pathway">
    <text evidence="1">Carbohydrate degradation; 2-deoxy-D-ribose 1-phosphate degradation; D-glyceraldehyde 3-phosphate and acetaldehyde from 2-deoxy-alpha-D-ribose 1-phosphate: step 2/2.</text>
</comment>
<reference evidence="8 9" key="1">
    <citation type="submission" date="2018-06" db="EMBL/GenBank/DDBJ databases">
        <authorList>
            <consortium name="Pathogen Informatics"/>
            <person name="Doyle S."/>
        </authorList>
    </citation>
    <scope>NUCLEOTIDE SEQUENCE [LARGE SCALE GENOMIC DNA]</scope>
    <source>
        <strain evidence="8 9">NCTC12151</strain>
    </source>
</reference>
<comment type="similarity">
    <text evidence="2">Belongs to the DeoC/FbaB aldolase family. DeoC type 2 subfamily.</text>
</comment>
<proteinExistence type="inferred from homology"/>
<dbReference type="PIRSF" id="PIRSF001357">
    <property type="entry name" value="DeoC"/>
    <property type="match status" value="1"/>
</dbReference>
<dbReference type="AlphaFoldDB" id="A0A2X4Y0V2"/>
<dbReference type="InterPro" id="IPR002915">
    <property type="entry name" value="DeoC/FbaB/LacD_aldolase"/>
</dbReference>
<evidence type="ECO:0000313" key="9">
    <source>
        <dbReference type="Proteomes" id="UP000249005"/>
    </source>
</evidence>
<dbReference type="GO" id="GO:0016052">
    <property type="term" value="P:carbohydrate catabolic process"/>
    <property type="evidence" value="ECO:0007669"/>
    <property type="project" value="TreeGrafter"/>
</dbReference>
<dbReference type="KEGG" id="lri:NCTC12151_02565"/>
<dbReference type="EMBL" id="LS483470">
    <property type="protein sequence ID" value="SQI42374.1"/>
    <property type="molecule type" value="Genomic_DNA"/>
</dbReference>
<dbReference type="EC" id="4.1.2.4" evidence="3 7"/>
<dbReference type="NCBIfam" id="TIGR00126">
    <property type="entry name" value="deoC"/>
    <property type="match status" value="1"/>
</dbReference>
<dbReference type="GO" id="GO:0009264">
    <property type="term" value="P:deoxyribonucleotide catabolic process"/>
    <property type="evidence" value="ECO:0007669"/>
    <property type="project" value="UniProtKB-UniRule"/>
</dbReference>
<dbReference type="CDD" id="cd00959">
    <property type="entry name" value="DeoC"/>
    <property type="match status" value="1"/>
</dbReference>
<dbReference type="SUPFAM" id="SSF51569">
    <property type="entry name" value="Aldolase"/>
    <property type="match status" value="1"/>
</dbReference>
<evidence type="ECO:0000313" key="8">
    <source>
        <dbReference type="EMBL" id="SQI42374.1"/>
    </source>
</evidence>
<dbReference type="GO" id="GO:0004139">
    <property type="term" value="F:deoxyribose-phosphate aldolase activity"/>
    <property type="evidence" value="ECO:0007669"/>
    <property type="project" value="UniProtKB-UniRule"/>
</dbReference>
<dbReference type="InterPro" id="IPR011343">
    <property type="entry name" value="DeoC"/>
</dbReference>
<keyword evidence="5" id="KW-0704">Schiff base</keyword>
<evidence type="ECO:0000256" key="2">
    <source>
        <dbReference type="ARBA" id="ARBA00009473"/>
    </source>
</evidence>
<evidence type="ECO:0000256" key="5">
    <source>
        <dbReference type="ARBA" id="ARBA00023270"/>
    </source>
</evidence>
<dbReference type="GO" id="GO:0005737">
    <property type="term" value="C:cytoplasm"/>
    <property type="evidence" value="ECO:0007669"/>
    <property type="project" value="InterPro"/>
</dbReference>
<gene>
    <name evidence="8" type="primary">deoC</name>
    <name evidence="8" type="ORF">NCTC12151_02565</name>
</gene>
<evidence type="ECO:0000256" key="7">
    <source>
        <dbReference type="NCBIfam" id="TIGR00126"/>
    </source>
</evidence>
<dbReference type="PANTHER" id="PTHR10889:SF3">
    <property type="entry name" value="DEOXYRIBOSE-PHOSPHATE ALDOLASE"/>
    <property type="match status" value="1"/>
</dbReference>
<evidence type="ECO:0000256" key="1">
    <source>
        <dbReference type="ARBA" id="ARBA00004816"/>
    </source>
</evidence>
<dbReference type="RefSeq" id="WP_111740995.1">
    <property type="nucleotide sequence ID" value="NZ_LR698987.1"/>
</dbReference>
<keyword evidence="9" id="KW-1185">Reference proteome</keyword>